<dbReference type="InterPro" id="IPR052017">
    <property type="entry name" value="TSUP"/>
</dbReference>
<dbReference type="PANTHER" id="PTHR30269:SF0">
    <property type="entry name" value="MEMBRANE TRANSPORTER PROTEIN YFCA-RELATED"/>
    <property type="match status" value="1"/>
</dbReference>
<dbReference type="PANTHER" id="PTHR30269">
    <property type="entry name" value="TRANSMEMBRANE PROTEIN YFCA"/>
    <property type="match status" value="1"/>
</dbReference>
<organism evidence="8">
    <name type="scientific">freshwater metagenome</name>
    <dbReference type="NCBI Taxonomy" id="449393"/>
    <lineage>
        <taxon>unclassified sequences</taxon>
        <taxon>metagenomes</taxon>
        <taxon>ecological metagenomes</taxon>
    </lineage>
</organism>
<dbReference type="AlphaFoldDB" id="A0A6J7GNI9"/>
<feature type="transmembrane region" description="Helical" evidence="7">
    <location>
        <begin position="6"/>
        <end position="31"/>
    </location>
</feature>
<feature type="transmembrane region" description="Helical" evidence="7">
    <location>
        <begin position="74"/>
        <end position="93"/>
    </location>
</feature>
<feature type="transmembrane region" description="Helical" evidence="7">
    <location>
        <begin position="99"/>
        <end position="118"/>
    </location>
</feature>
<protein>
    <submittedName>
        <fullName evidence="8">Unannotated protein</fullName>
    </submittedName>
</protein>
<keyword evidence="3" id="KW-1003">Cell membrane</keyword>
<dbReference type="InterPro" id="IPR002781">
    <property type="entry name" value="TM_pro_TauE-like"/>
</dbReference>
<evidence type="ECO:0000313" key="8">
    <source>
        <dbReference type="EMBL" id="CAB4908566.1"/>
    </source>
</evidence>
<dbReference type="EMBL" id="CAFBMK010000044">
    <property type="protein sequence ID" value="CAB4908566.1"/>
    <property type="molecule type" value="Genomic_DNA"/>
</dbReference>
<proteinExistence type="predicted"/>
<gene>
    <name evidence="8" type="ORF">UFOPK3564_01070</name>
</gene>
<keyword evidence="5 7" id="KW-1133">Transmembrane helix</keyword>
<accession>A0A6J7GNI9</accession>
<evidence type="ECO:0000256" key="6">
    <source>
        <dbReference type="ARBA" id="ARBA00023136"/>
    </source>
</evidence>
<evidence type="ECO:0000256" key="3">
    <source>
        <dbReference type="ARBA" id="ARBA00022475"/>
    </source>
</evidence>
<keyword evidence="6 7" id="KW-0472">Membrane</keyword>
<feature type="transmembrane region" description="Helical" evidence="7">
    <location>
        <begin position="268"/>
        <end position="286"/>
    </location>
</feature>
<feature type="transmembrane region" description="Helical" evidence="7">
    <location>
        <begin position="179"/>
        <end position="204"/>
    </location>
</feature>
<evidence type="ECO:0000256" key="1">
    <source>
        <dbReference type="ARBA" id="ARBA00004651"/>
    </source>
</evidence>
<evidence type="ECO:0000256" key="7">
    <source>
        <dbReference type="SAM" id="Phobius"/>
    </source>
</evidence>
<comment type="subcellular location">
    <subcellularLocation>
        <location evidence="1">Cell membrane</location>
        <topology evidence="1">Multi-pass membrane protein</topology>
    </subcellularLocation>
</comment>
<evidence type="ECO:0000256" key="2">
    <source>
        <dbReference type="ARBA" id="ARBA00022448"/>
    </source>
</evidence>
<keyword evidence="4 7" id="KW-0812">Transmembrane</keyword>
<evidence type="ECO:0000256" key="4">
    <source>
        <dbReference type="ARBA" id="ARBA00022692"/>
    </source>
</evidence>
<evidence type="ECO:0000256" key="5">
    <source>
        <dbReference type="ARBA" id="ARBA00022989"/>
    </source>
</evidence>
<dbReference type="GO" id="GO:0005886">
    <property type="term" value="C:plasma membrane"/>
    <property type="evidence" value="ECO:0007669"/>
    <property type="project" value="UniProtKB-SubCell"/>
</dbReference>
<dbReference type="Pfam" id="PF01925">
    <property type="entry name" value="TauE"/>
    <property type="match status" value="1"/>
</dbReference>
<keyword evidence="2" id="KW-0813">Transport</keyword>
<reference evidence="8" key="1">
    <citation type="submission" date="2020-05" db="EMBL/GenBank/DDBJ databases">
        <authorList>
            <person name="Chiriac C."/>
            <person name="Salcher M."/>
            <person name="Ghai R."/>
            <person name="Kavagutti S V."/>
        </authorList>
    </citation>
    <scope>NUCLEOTIDE SEQUENCE</scope>
</reference>
<sequence length="287" mass="28407">MSVGDLVLIAVAGFVAGGINALAGGGSLVLFPVLLATGMSPLVANVTNTVASWPGTAGGVLGHRPLLRGRLRPLLPLALAGAVGSALGCLLLLVLPGSAFDVVVPVLVLAASVLLALGPRITAWVDERAAAADADDDGPIAVDLHDPVAADDLRAAAADGEDAGAGGPRRAGGRGAVPALGAAGIYGGYFGGAMGVVLLAALSLTRRDDLRHLNADKSALSLVDCSVGVLAFGLFGPVEWAAVLVAAPTGLVGGYLGARLARVVDERLLRLVVVAVGVAVAAWLALR</sequence>
<name>A0A6J7GNI9_9ZZZZ</name>